<evidence type="ECO:0000313" key="3">
    <source>
        <dbReference type="Proteomes" id="UP000605970"/>
    </source>
</evidence>
<evidence type="ECO:0000313" key="2">
    <source>
        <dbReference type="EMBL" id="KAF7631170.1"/>
    </source>
</evidence>
<feature type="chain" id="PRO_5035857093" evidence="1">
    <location>
        <begin position="19"/>
        <end position="81"/>
    </location>
</feature>
<organism evidence="2 3">
    <name type="scientific">Meloidogyne graminicola</name>
    <dbReference type="NCBI Taxonomy" id="189291"/>
    <lineage>
        <taxon>Eukaryota</taxon>
        <taxon>Metazoa</taxon>
        <taxon>Ecdysozoa</taxon>
        <taxon>Nematoda</taxon>
        <taxon>Chromadorea</taxon>
        <taxon>Rhabditida</taxon>
        <taxon>Tylenchina</taxon>
        <taxon>Tylenchomorpha</taxon>
        <taxon>Tylenchoidea</taxon>
        <taxon>Meloidogynidae</taxon>
        <taxon>Meloidogyninae</taxon>
        <taxon>Meloidogyne</taxon>
    </lineage>
</organism>
<dbReference type="Proteomes" id="UP000605970">
    <property type="component" value="Unassembled WGS sequence"/>
</dbReference>
<reference evidence="2" key="1">
    <citation type="journal article" date="2020" name="Ecol. Evol.">
        <title>Genome structure and content of the rice root-knot nematode (Meloidogyne graminicola).</title>
        <authorList>
            <person name="Phan N.T."/>
            <person name="Danchin E.G.J."/>
            <person name="Klopp C."/>
            <person name="Perfus-Barbeoch L."/>
            <person name="Kozlowski D.K."/>
            <person name="Koutsovoulos G.D."/>
            <person name="Lopez-Roques C."/>
            <person name="Bouchez O."/>
            <person name="Zahm M."/>
            <person name="Besnard G."/>
            <person name="Bellafiore S."/>
        </authorList>
    </citation>
    <scope>NUCLEOTIDE SEQUENCE</scope>
    <source>
        <strain evidence="2">VN-18</strain>
    </source>
</reference>
<sequence length="81" mass="9531">MSFLYFRLFSQFITVSGAINAPILYLCSSEYRKALNKEFPWLKKFFKKLPAIYPDNSLVTNIPVTTVLPQKRPIIRSQRKF</sequence>
<accession>A0A8S9ZFE0</accession>
<comment type="caution">
    <text evidence="2">The sequence shown here is derived from an EMBL/GenBank/DDBJ whole genome shotgun (WGS) entry which is preliminary data.</text>
</comment>
<name>A0A8S9ZFE0_9BILA</name>
<protein>
    <submittedName>
        <fullName evidence="2">Uncharacterized protein</fullName>
    </submittedName>
</protein>
<keyword evidence="3" id="KW-1185">Reference proteome</keyword>
<feature type="signal peptide" evidence="1">
    <location>
        <begin position="1"/>
        <end position="18"/>
    </location>
</feature>
<gene>
    <name evidence="2" type="ORF">Mgra_00008611</name>
</gene>
<proteinExistence type="predicted"/>
<keyword evidence="1" id="KW-0732">Signal</keyword>
<dbReference type="AlphaFoldDB" id="A0A8S9ZFE0"/>
<dbReference type="EMBL" id="JABEBT010000116">
    <property type="protein sequence ID" value="KAF7631170.1"/>
    <property type="molecule type" value="Genomic_DNA"/>
</dbReference>
<dbReference type="OrthoDB" id="5893419at2759"/>
<evidence type="ECO:0000256" key="1">
    <source>
        <dbReference type="SAM" id="SignalP"/>
    </source>
</evidence>